<accession>A0A9P0E6X5</accession>
<reference evidence="2" key="1">
    <citation type="submission" date="2022-01" db="EMBL/GenBank/DDBJ databases">
        <authorList>
            <person name="King R."/>
        </authorList>
    </citation>
    <scope>NUCLEOTIDE SEQUENCE</scope>
</reference>
<keyword evidence="3" id="KW-1185">Reference proteome</keyword>
<dbReference type="AlphaFoldDB" id="A0A9P0E6X5"/>
<evidence type="ECO:0000256" key="1">
    <source>
        <dbReference type="SAM" id="MobiDB-lite"/>
    </source>
</evidence>
<name>A0A9P0E6X5_NEZVI</name>
<sequence length="110" mass="11816">MKSIVLGCWKVNKPDQIAQTNQPLLQQRQQPPRRGSSAGGGKGRGQRGGGGGGVANPAASQFYTDDGLRMVARSQEVPSYTHLILPAQEDDYGIPQGAVYYDLSQLVVNF</sequence>
<dbReference type="EMBL" id="OV725079">
    <property type="protein sequence ID" value="CAH1395079.1"/>
    <property type="molecule type" value="Genomic_DNA"/>
</dbReference>
<feature type="compositionally biased region" description="Low complexity" evidence="1">
    <location>
        <begin position="22"/>
        <end position="36"/>
    </location>
</feature>
<proteinExistence type="predicted"/>
<organism evidence="2 3">
    <name type="scientific">Nezara viridula</name>
    <name type="common">Southern green stink bug</name>
    <name type="synonym">Cimex viridulus</name>
    <dbReference type="NCBI Taxonomy" id="85310"/>
    <lineage>
        <taxon>Eukaryota</taxon>
        <taxon>Metazoa</taxon>
        <taxon>Ecdysozoa</taxon>
        <taxon>Arthropoda</taxon>
        <taxon>Hexapoda</taxon>
        <taxon>Insecta</taxon>
        <taxon>Pterygota</taxon>
        <taxon>Neoptera</taxon>
        <taxon>Paraneoptera</taxon>
        <taxon>Hemiptera</taxon>
        <taxon>Heteroptera</taxon>
        <taxon>Panheteroptera</taxon>
        <taxon>Pentatomomorpha</taxon>
        <taxon>Pentatomoidea</taxon>
        <taxon>Pentatomidae</taxon>
        <taxon>Pentatominae</taxon>
        <taxon>Nezara</taxon>
    </lineage>
</organism>
<gene>
    <name evidence="2" type="ORF">NEZAVI_LOCUS5412</name>
</gene>
<protein>
    <submittedName>
        <fullName evidence="2">Uncharacterized protein</fullName>
    </submittedName>
</protein>
<evidence type="ECO:0000313" key="2">
    <source>
        <dbReference type="EMBL" id="CAH1395079.1"/>
    </source>
</evidence>
<feature type="compositionally biased region" description="Gly residues" evidence="1">
    <location>
        <begin position="37"/>
        <end position="54"/>
    </location>
</feature>
<feature type="region of interest" description="Disordered" evidence="1">
    <location>
        <begin position="17"/>
        <end position="60"/>
    </location>
</feature>
<dbReference type="Proteomes" id="UP001152798">
    <property type="component" value="Chromosome 3"/>
</dbReference>
<evidence type="ECO:0000313" key="3">
    <source>
        <dbReference type="Proteomes" id="UP001152798"/>
    </source>
</evidence>